<dbReference type="Proteomes" id="UP000271227">
    <property type="component" value="Unassembled WGS sequence"/>
</dbReference>
<evidence type="ECO:0008006" key="4">
    <source>
        <dbReference type="Google" id="ProtNLM"/>
    </source>
</evidence>
<dbReference type="InterPro" id="IPR018666">
    <property type="entry name" value="DUF2125"/>
</dbReference>
<reference evidence="2 3" key="1">
    <citation type="submission" date="2018-10" db="EMBL/GenBank/DDBJ databases">
        <title>Genomic Encyclopedia of Archaeal and Bacterial Type Strains, Phase II (KMG-II): from individual species to whole genera.</title>
        <authorList>
            <person name="Goeker M."/>
        </authorList>
    </citation>
    <scope>NUCLEOTIDE SEQUENCE [LARGE SCALE GENOMIC DNA]</scope>
    <source>
        <strain evidence="2 3">DSM 25217</strain>
    </source>
</reference>
<accession>A0A3M0C237</accession>
<organism evidence="2 3">
    <name type="scientific">Eilatimonas milleporae</name>
    <dbReference type="NCBI Taxonomy" id="911205"/>
    <lineage>
        <taxon>Bacteria</taxon>
        <taxon>Pseudomonadati</taxon>
        <taxon>Pseudomonadota</taxon>
        <taxon>Alphaproteobacteria</taxon>
        <taxon>Kordiimonadales</taxon>
        <taxon>Kordiimonadaceae</taxon>
        <taxon>Eilatimonas</taxon>
    </lineage>
</organism>
<dbReference type="OrthoDB" id="8478166at2"/>
<gene>
    <name evidence="2" type="ORF">BXY39_3058</name>
</gene>
<protein>
    <recommendedName>
        <fullName evidence="4">DUF2125 domain-containing protein</fullName>
    </recommendedName>
</protein>
<keyword evidence="1" id="KW-0812">Transmembrane</keyword>
<dbReference type="Pfam" id="PF09898">
    <property type="entry name" value="DUF2125"/>
    <property type="match status" value="1"/>
</dbReference>
<dbReference type="RefSeq" id="WP_121939718.1">
    <property type="nucleotide sequence ID" value="NZ_REFR01000014.1"/>
</dbReference>
<feature type="transmembrane region" description="Helical" evidence="1">
    <location>
        <begin position="6"/>
        <end position="26"/>
    </location>
</feature>
<evidence type="ECO:0000313" key="2">
    <source>
        <dbReference type="EMBL" id="RMB02707.1"/>
    </source>
</evidence>
<dbReference type="AlphaFoldDB" id="A0A3M0C237"/>
<name>A0A3M0C237_9PROT</name>
<keyword evidence="3" id="KW-1185">Reference proteome</keyword>
<keyword evidence="1" id="KW-0472">Membrane</keyword>
<proteinExistence type="predicted"/>
<dbReference type="EMBL" id="REFR01000014">
    <property type="protein sequence ID" value="RMB02707.1"/>
    <property type="molecule type" value="Genomic_DNA"/>
</dbReference>
<evidence type="ECO:0000313" key="3">
    <source>
        <dbReference type="Proteomes" id="UP000271227"/>
    </source>
</evidence>
<dbReference type="InParanoid" id="A0A3M0C237"/>
<sequence length="318" mass="34786">MLPFRPLLIVLAVAVIGYSALWYTVAFRLEKDTAARLSAWRDQGLKVDYDTLDVGGFPYRLEMTLTKPRVSTRSGGLSVRAGSLQVISHLWTPRLWVFLADDAGGKLAGDAVIWSSVTLRGSLRLRKDDRLDLRFEPAADSPLSLDRAPGTDRPVRLNDVFLALLTHPRTEIPRDALFEAPLIDIRLRAKTENGLLDFTGQVTGTGISDWTEKTLGRWRDSGGLFTVTALDLMAGGTRFRGEGSLSLDEGFRPLGAFNGSLVQDGRLNRDLAGLGLEPVTDNGDIRTDTGNETSLMLQMGVLSVDGIPVSRLPPVVRD</sequence>
<comment type="caution">
    <text evidence="2">The sequence shown here is derived from an EMBL/GenBank/DDBJ whole genome shotgun (WGS) entry which is preliminary data.</text>
</comment>
<evidence type="ECO:0000256" key="1">
    <source>
        <dbReference type="SAM" id="Phobius"/>
    </source>
</evidence>
<keyword evidence="1" id="KW-1133">Transmembrane helix</keyword>